<reference evidence="2" key="1">
    <citation type="submission" date="2020-07" db="EMBL/GenBank/DDBJ databases">
        <title>Genome sequence and genetic diversity analysis of an under-domesticated orphan crop, white fonio (Digitaria exilis).</title>
        <authorList>
            <person name="Bennetzen J.L."/>
            <person name="Chen S."/>
            <person name="Ma X."/>
            <person name="Wang X."/>
            <person name="Yssel A.E.J."/>
            <person name="Chaluvadi S.R."/>
            <person name="Johnson M."/>
            <person name="Gangashetty P."/>
            <person name="Hamidou F."/>
            <person name="Sanogo M.D."/>
            <person name="Zwaenepoel A."/>
            <person name="Wallace J."/>
            <person name="Van De Peer Y."/>
            <person name="Van Deynze A."/>
        </authorList>
    </citation>
    <scope>NUCLEOTIDE SEQUENCE</scope>
    <source>
        <tissue evidence="2">Leaves</tissue>
    </source>
</reference>
<dbReference type="Pfam" id="PF13966">
    <property type="entry name" value="zf-RVT"/>
    <property type="match status" value="1"/>
</dbReference>
<dbReference type="EMBL" id="JACEFO010001605">
    <property type="protein sequence ID" value="KAF8732105.1"/>
    <property type="molecule type" value="Genomic_DNA"/>
</dbReference>
<dbReference type="InterPro" id="IPR026960">
    <property type="entry name" value="RVT-Znf"/>
</dbReference>
<gene>
    <name evidence="2" type="ORF">HU200_016066</name>
</gene>
<organism evidence="2 3">
    <name type="scientific">Digitaria exilis</name>
    <dbReference type="NCBI Taxonomy" id="1010633"/>
    <lineage>
        <taxon>Eukaryota</taxon>
        <taxon>Viridiplantae</taxon>
        <taxon>Streptophyta</taxon>
        <taxon>Embryophyta</taxon>
        <taxon>Tracheophyta</taxon>
        <taxon>Spermatophyta</taxon>
        <taxon>Magnoliopsida</taxon>
        <taxon>Liliopsida</taxon>
        <taxon>Poales</taxon>
        <taxon>Poaceae</taxon>
        <taxon>PACMAD clade</taxon>
        <taxon>Panicoideae</taxon>
        <taxon>Panicodae</taxon>
        <taxon>Paniceae</taxon>
        <taxon>Anthephorinae</taxon>
        <taxon>Digitaria</taxon>
    </lineage>
</organism>
<dbReference type="AlphaFoldDB" id="A0A835F9W7"/>
<evidence type="ECO:0000259" key="1">
    <source>
        <dbReference type="Pfam" id="PF13966"/>
    </source>
</evidence>
<dbReference type="Proteomes" id="UP000636709">
    <property type="component" value="Unassembled WGS sequence"/>
</dbReference>
<feature type="domain" description="Reverse transcriptase zinc-binding" evidence="1">
    <location>
        <begin position="98"/>
        <end position="182"/>
    </location>
</feature>
<accession>A0A835F9W7</accession>
<evidence type="ECO:0000313" key="2">
    <source>
        <dbReference type="EMBL" id="KAF8732105.1"/>
    </source>
</evidence>
<dbReference type="OrthoDB" id="687991at2759"/>
<name>A0A835F9W7_9POAL</name>
<keyword evidence="3" id="KW-1185">Reference proteome</keyword>
<sequence>MRVGNGKNTLFWTDKWIHGEAIADLAPCLLQAVGPRIRKTRTVHEALQDRRWVRDITGGLTVQVILDYLFIWEKVYWWSLVQDVEDRPIWKWTVDNNFTTASAYQAFFLGQHAILGAKLLAGTKAPGKCKFFLWLVLHDRCWTAARRKRHNLQDDDACALCGQESETITHLLTGCVFSRELWFRLLHHVGAESLTPTTVELSLASWWTRVRKLIPKVDRMMLDTFIALVSWSIWLERNNRTFNRQARSVIQLQQHIHELAAEWTQARFTSLAPFATHSHLYQVGEQRQSWMQQGTRTNYGRETVPV</sequence>
<protein>
    <recommendedName>
        <fullName evidence="1">Reverse transcriptase zinc-binding domain-containing protein</fullName>
    </recommendedName>
</protein>
<comment type="caution">
    <text evidence="2">The sequence shown here is derived from an EMBL/GenBank/DDBJ whole genome shotgun (WGS) entry which is preliminary data.</text>
</comment>
<proteinExistence type="predicted"/>
<evidence type="ECO:0000313" key="3">
    <source>
        <dbReference type="Proteomes" id="UP000636709"/>
    </source>
</evidence>